<keyword evidence="6 7" id="KW-0472">Membrane</keyword>
<dbReference type="RefSeq" id="WP_078928232.1">
    <property type="nucleotide sequence ID" value="NZ_FUXX01000007.1"/>
</dbReference>
<dbReference type="GO" id="GO:0022857">
    <property type="term" value="F:transmembrane transporter activity"/>
    <property type="evidence" value="ECO:0007669"/>
    <property type="project" value="UniProtKB-UniRule"/>
</dbReference>
<proteinExistence type="inferred from homology"/>
<feature type="transmembrane region" description="Helical" evidence="7">
    <location>
        <begin position="313"/>
        <end position="341"/>
    </location>
</feature>
<evidence type="ECO:0000256" key="3">
    <source>
        <dbReference type="ARBA" id="ARBA00022519"/>
    </source>
</evidence>
<sequence length="425" mass="45017">MTVAIFLAILLTSVCIGIPIAFSLLMCGFGLMWYMDMLDPQIVAQSLINGADNFTLLAIPFFVFAGDIMNVGGLAKRLVDLPMKLVGHKSGGLGYVVIIAAVIMASLSGSPAADTAAIAAIMFPMMSKANYPKEGSVGLIASGGIIAPIIPPSIPFIVIGVTASVSISQLFLAGIVPGLLMGVTLCFVWSLRARRYEAAPKASAKEIMKSFRSSIWALMLPVIIIGGFKTGVFTPTEAGAVASVYALFISICVYRELSLHAIYGALLSTVKTTGVIMMMVAAAQVSAWLMTVADLPGTVIELLKPMIDSPKLLLALILVLLTVMGMVLDLIPIVLILVPVLMPLIHEAGINEIYFCVMFIICCSIGLITPPVGNVLNVVSSVTKVPFERSVIGILPYAGSLLLLLILFLIFPEIIIGPLNFMIGK</sequence>
<feature type="transmembrane region" description="Helical" evidence="7">
    <location>
        <begin position="170"/>
        <end position="192"/>
    </location>
</feature>
<dbReference type="InterPro" id="IPR010656">
    <property type="entry name" value="DctM"/>
</dbReference>
<evidence type="ECO:0000256" key="5">
    <source>
        <dbReference type="ARBA" id="ARBA00022989"/>
    </source>
</evidence>
<feature type="transmembrane region" description="Helical" evidence="7">
    <location>
        <begin position="392"/>
        <end position="416"/>
    </location>
</feature>
<feature type="transmembrane region" description="Helical" evidence="7">
    <location>
        <begin position="135"/>
        <end position="158"/>
    </location>
</feature>
<feature type="domain" description="TRAP C4-dicarboxylate transport system permease DctM subunit" evidence="8">
    <location>
        <begin position="8"/>
        <end position="414"/>
    </location>
</feature>
<gene>
    <name evidence="9" type="ORF">SAMN02745213_00684</name>
</gene>
<keyword evidence="5 7" id="KW-1133">Transmembrane helix</keyword>
<evidence type="ECO:0000256" key="1">
    <source>
        <dbReference type="ARBA" id="ARBA00004429"/>
    </source>
</evidence>
<dbReference type="PANTHER" id="PTHR33362">
    <property type="entry name" value="SIALIC ACID TRAP TRANSPORTER PERMEASE PROTEIN SIAT-RELATED"/>
    <property type="match status" value="1"/>
</dbReference>
<organism evidence="9 10">
    <name type="scientific">Succinivibrio dextrinosolvens DSM 3072</name>
    <dbReference type="NCBI Taxonomy" id="1123324"/>
    <lineage>
        <taxon>Bacteria</taxon>
        <taxon>Pseudomonadati</taxon>
        <taxon>Pseudomonadota</taxon>
        <taxon>Gammaproteobacteria</taxon>
        <taxon>Aeromonadales</taxon>
        <taxon>Succinivibrionaceae</taxon>
        <taxon>Succinivibrio</taxon>
    </lineage>
</organism>
<comment type="caution">
    <text evidence="7">Lacks conserved residue(s) required for the propagation of feature annotation.</text>
</comment>
<dbReference type="GO" id="GO:0005886">
    <property type="term" value="C:plasma membrane"/>
    <property type="evidence" value="ECO:0007669"/>
    <property type="project" value="UniProtKB-SubCell"/>
</dbReference>
<evidence type="ECO:0000256" key="7">
    <source>
        <dbReference type="RuleBase" id="RU369079"/>
    </source>
</evidence>
<keyword evidence="3 7" id="KW-0997">Cell inner membrane</keyword>
<evidence type="ECO:0000259" key="8">
    <source>
        <dbReference type="Pfam" id="PF06808"/>
    </source>
</evidence>
<keyword evidence="10" id="KW-1185">Reference proteome</keyword>
<feature type="transmembrane region" description="Helical" evidence="7">
    <location>
        <begin position="238"/>
        <end position="254"/>
    </location>
</feature>
<comment type="subcellular location">
    <subcellularLocation>
        <location evidence="1 7">Cell inner membrane</location>
        <topology evidence="1 7">Multi-pass membrane protein</topology>
    </subcellularLocation>
</comment>
<evidence type="ECO:0000313" key="10">
    <source>
        <dbReference type="Proteomes" id="UP000242432"/>
    </source>
</evidence>
<name>A0A1T4V367_9GAMM</name>
<evidence type="ECO:0000256" key="6">
    <source>
        <dbReference type="ARBA" id="ARBA00023136"/>
    </source>
</evidence>
<feature type="transmembrane region" description="Helical" evidence="7">
    <location>
        <begin position="54"/>
        <end position="75"/>
    </location>
</feature>
<evidence type="ECO:0000313" key="9">
    <source>
        <dbReference type="EMBL" id="SKA59405.1"/>
    </source>
</evidence>
<comment type="subunit">
    <text evidence="7">The complex comprises the extracytoplasmic solute receptor protein and the two transmembrane proteins.</text>
</comment>
<dbReference type="STRING" id="83771.SAMN02910357_01402"/>
<dbReference type="Pfam" id="PF06808">
    <property type="entry name" value="DctM"/>
    <property type="match status" value="1"/>
</dbReference>
<dbReference type="NCBIfam" id="TIGR00786">
    <property type="entry name" value="dctM"/>
    <property type="match status" value="1"/>
</dbReference>
<keyword evidence="4 7" id="KW-0812">Transmembrane</keyword>
<dbReference type="AlphaFoldDB" id="A0A1T4V367"/>
<comment type="function">
    <text evidence="7">Part of the tripartite ATP-independent periplasmic (TRAP) transport system.</text>
</comment>
<comment type="similarity">
    <text evidence="7">Belongs to the TRAP transporter large permease family.</text>
</comment>
<dbReference type="PANTHER" id="PTHR33362:SF4">
    <property type="entry name" value="2,3-DIKETO-L-GULONATE TRAP TRANSPORTER LARGE PERMEASE PROTEIN YIAN"/>
    <property type="match status" value="1"/>
</dbReference>
<reference evidence="10" key="1">
    <citation type="submission" date="2017-02" db="EMBL/GenBank/DDBJ databases">
        <authorList>
            <person name="Varghese N."/>
            <person name="Submissions S."/>
        </authorList>
    </citation>
    <scope>NUCLEOTIDE SEQUENCE [LARGE SCALE GENOMIC DNA]</scope>
    <source>
        <strain evidence="10">DSM 3072</strain>
    </source>
</reference>
<protein>
    <recommendedName>
        <fullName evidence="7">TRAP transporter large permease protein</fullName>
    </recommendedName>
</protein>
<evidence type="ECO:0000256" key="2">
    <source>
        <dbReference type="ARBA" id="ARBA00022475"/>
    </source>
</evidence>
<keyword evidence="2" id="KW-1003">Cell membrane</keyword>
<dbReference type="InterPro" id="IPR004681">
    <property type="entry name" value="TRAP_DctM"/>
</dbReference>
<accession>A0A1T4V367</accession>
<dbReference type="Proteomes" id="UP000242432">
    <property type="component" value="Unassembled WGS sequence"/>
</dbReference>
<dbReference type="EMBL" id="FUXX01000007">
    <property type="protein sequence ID" value="SKA59405.1"/>
    <property type="molecule type" value="Genomic_DNA"/>
</dbReference>
<feature type="transmembrane region" description="Helical" evidence="7">
    <location>
        <begin position="6"/>
        <end position="34"/>
    </location>
</feature>
<feature type="transmembrane region" description="Helical" evidence="7">
    <location>
        <begin position="353"/>
        <end position="372"/>
    </location>
</feature>
<keyword evidence="7" id="KW-0813">Transport</keyword>
<evidence type="ECO:0000256" key="4">
    <source>
        <dbReference type="ARBA" id="ARBA00022692"/>
    </source>
</evidence>
<feature type="transmembrane region" description="Helical" evidence="7">
    <location>
        <begin position="213"/>
        <end position="232"/>
    </location>
</feature>
<feature type="transmembrane region" description="Helical" evidence="7">
    <location>
        <begin position="95"/>
        <end position="123"/>
    </location>
</feature>
<dbReference type="PIRSF" id="PIRSF006066">
    <property type="entry name" value="HI0050"/>
    <property type="match status" value="1"/>
</dbReference>